<dbReference type="InterPro" id="IPR036388">
    <property type="entry name" value="WH-like_DNA-bd_sf"/>
</dbReference>
<keyword evidence="2" id="KW-1185">Reference proteome</keyword>
<evidence type="ECO:0000313" key="2">
    <source>
        <dbReference type="Proteomes" id="UP000076962"/>
    </source>
</evidence>
<gene>
    <name evidence="1" type="ORF">THIOM_001212</name>
</gene>
<proteinExistence type="predicted"/>
<organism evidence="1 2">
    <name type="scientific">Candidatus Thiomargarita nelsonii</name>
    <dbReference type="NCBI Taxonomy" id="1003181"/>
    <lineage>
        <taxon>Bacteria</taxon>
        <taxon>Pseudomonadati</taxon>
        <taxon>Pseudomonadota</taxon>
        <taxon>Gammaproteobacteria</taxon>
        <taxon>Thiotrichales</taxon>
        <taxon>Thiotrichaceae</taxon>
        <taxon>Thiomargarita</taxon>
    </lineage>
</organism>
<dbReference type="PATRIC" id="fig|1003181.4.peg.1729"/>
<dbReference type="EMBL" id="LUTY01000632">
    <property type="protein sequence ID" value="OAD22963.1"/>
    <property type="molecule type" value="Genomic_DNA"/>
</dbReference>
<comment type="caution">
    <text evidence="1">The sequence shown here is derived from an EMBL/GenBank/DDBJ whole genome shotgun (WGS) entry which is preliminary data.</text>
</comment>
<dbReference type="Gene3D" id="1.10.10.10">
    <property type="entry name" value="Winged helix-like DNA-binding domain superfamily/Winged helix DNA-binding domain"/>
    <property type="match status" value="1"/>
</dbReference>
<sequence length="57" mass="6506">MLSYNKISERAQHLLKVLVNRYIREGQPIGSRTLSRDAALDLSPAVKERISRPLDTK</sequence>
<evidence type="ECO:0000313" key="1">
    <source>
        <dbReference type="EMBL" id="OAD22963.1"/>
    </source>
</evidence>
<name>A0A176S4H1_9GAMM</name>
<protein>
    <submittedName>
        <fullName evidence="1">Heat-inducible transcription repressor</fullName>
    </submittedName>
</protein>
<dbReference type="Proteomes" id="UP000076962">
    <property type="component" value="Unassembled WGS sequence"/>
</dbReference>
<reference evidence="1 2" key="1">
    <citation type="submission" date="2016-05" db="EMBL/GenBank/DDBJ databases">
        <title>Single-cell genome of chain-forming Candidatus Thiomargarita nelsonii and comparison to other large sulfur-oxidizing bacteria.</title>
        <authorList>
            <person name="Winkel M."/>
            <person name="Salman V."/>
            <person name="Woyke T."/>
            <person name="Schulz-Vogt H."/>
            <person name="Richter M."/>
            <person name="Flood B."/>
            <person name="Bailey J."/>
            <person name="Amann R."/>
            <person name="Mussmann M."/>
        </authorList>
    </citation>
    <scope>NUCLEOTIDE SEQUENCE [LARGE SCALE GENOMIC DNA]</scope>
    <source>
        <strain evidence="1 2">THI036</strain>
    </source>
</reference>
<accession>A0A176S4H1</accession>
<dbReference type="AlphaFoldDB" id="A0A176S4H1"/>